<keyword evidence="9" id="KW-1185">Reference proteome</keyword>
<feature type="transmembrane region" description="Helical" evidence="7">
    <location>
        <begin position="315"/>
        <end position="336"/>
    </location>
</feature>
<organism evidence="8 9">
    <name type="scientific">Sulfurimonas hongkongensis</name>
    <dbReference type="NCBI Taxonomy" id="1172190"/>
    <lineage>
        <taxon>Bacteria</taxon>
        <taxon>Pseudomonadati</taxon>
        <taxon>Campylobacterota</taxon>
        <taxon>Epsilonproteobacteria</taxon>
        <taxon>Campylobacterales</taxon>
        <taxon>Sulfurimonadaceae</taxon>
        <taxon>Sulfurimonas</taxon>
    </lineage>
</organism>
<keyword evidence="6 7" id="KW-0472">Membrane</keyword>
<dbReference type="InterPro" id="IPR006043">
    <property type="entry name" value="NCS2"/>
</dbReference>
<dbReference type="PATRIC" id="fig|1172190.3.peg.1008"/>
<evidence type="ECO:0000256" key="1">
    <source>
        <dbReference type="ARBA" id="ARBA00004127"/>
    </source>
</evidence>
<dbReference type="eggNOG" id="COG2252">
    <property type="taxonomic scope" value="Bacteria"/>
</dbReference>
<feature type="transmembrane region" description="Helical" evidence="7">
    <location>
        <begin position="129"/>
        <end position="148"/>
    </location>
</feature>
<evidence type="ECO:0000256" key="3">
    <source>
        <dbReference type="ARBA" id="ARBA00022448"/>
    </source>
</evidence>
<feature type="transmembrane region" description="Helical" evidence="7">
    <location>
        <begin position="343"/>
        <end position="362"/>
    </location>
</feature>
<evidence type="ECO:0000256" key="6">
    <source>
        <dbReference type="ARBA" id="ARBA00023136"/>
    </source>
</evidence>
<feature type="transmembrane region" description="Helical" evidence="7">
    <location>
        <begin position="21"/>
        <end position="41"/>
    </location>
</feature>
<evidence type="ECO:0000256" key="7">
    <source>
        <dbReference type="SAM" id="Phobius"/>
    </source>
</evidence>
<reference evidence="8 9" key="1">
    <citation type="submission" date="2013-07" db="EMBL/GenBank/DDBJ databases">
        <title>Sulfurimonas hongkongensis AST-10 Genome Sequencing.</title>
        <authorList>
            <person name="Cai L."/>
            <person name="Zhang T."/>
        </authorList>
    </citation>
    <scope>NUCLEOTIDE SEQUENCE [LARGE SCALE GENOMIC DNA]</scope>
    <source>
        <strain evidence="8 9">AST-10</strain>
    </source>
</reference>
<name>T0JS49_9BACT</name>
<feature type="transmembrane region" description="Helical" evidence="7">
    <location>
        <begin position="410"/>
        <end position="427"/>
    </location>
</feature>
<dbReference type="PANTHER" id="PTHR43337:SF1">
    <property type="entry name" value="XANTHINE_URACIL PERMEASE C887.17-RELATED"/>
    <property type="match status" value="1"/>
</dbReference>
<feature type="transmembrane region" description="Helical" evidence="7">
    <location>
        <begin position="231"/>
        <end position="249"/>
    </location>
</feature>
<feature type="transmembrane region" description="Helical" evidence="7">
    <location>
        <begin position="168"/>
        <end position="185"/>
    </location>
</feature>
<dbReference type="GO" id="GO:0005886">
    <property type="term" value="C:plasma membrane"/>
    <property type="evidence" value="ECO:0007669"/>
    <property type="project" value="TreeGrafter"/>
</dbReference>
<feature type="transmembrane region" description="Helical" evidence="7">
    <location>
        <begin position="47"/>
        <end position="66"/>
    </location>
</feature>
<protein>
    <recommendedName>
        <fullName evidence="10">Guanine permease</fullName>
    </recommendedName>
</protein>
<sequence>MNLFKLKENKTDIRTEITAGFTTFIAMLYIIPVNAYILSASGMPYDALITATIVMSVFVSILNGLWANTPIAMSVGMGLNAYFSFGLVNGMGIPWQTALGIVFISGVLYVLISITPARRWLIETIPVDIKRAVSAGIGAFIAFIALEQTKIIVANDSTLVTLGDFKDSGVLLALFGLVLAIYFSVKKYKGAFILSILVATLFAWGVGISPMPKELISLPASMAPIAFELDILSALSLSFLPLILIFLLTDLFDTLGTLTGVGMRAKLFENEEGSRALQKTIEADAVGTMLSGVAGVTSTTSFIESAAGVEEGGRTGLSAVTTGFLFLLPLFFLPLFKAIPPNAIYPILIVIGIMMFSELQNIDYTNDASKYATFFIVLGMPMTYSITNGLLLGALVYMLVNIIQGKTKEISPAMIILALAGILIFFFL</sequence>
<feature type="transmembrane region" description="Helical" evidence="7">
    <location>
        <begin position="374"/>
        <end position="398"/>
    </location>
</feature>
<dbReference type="GO" id="GO:0005345">
    <property type="term" value="F:purine nucleobase transmembrane transporter activity"/>
    <property type="evidence" value="ECO:0007669"/>
    <property type="project" value="TreeGrafter"/>
</dbReference>
<keyword evidence="5 7" id="KW-1133">Transmembrane helix</keyword>
<dbReference type="InterPro" id="IPR045018">
    <property type="entry name" value="Azg-like"/>
</dbReference>
<dbReference type="RefSeq" id="WP_021287304.1">
    <property type="nucleotide sequence ID" value="NZ_AUPZ01000006.1"/>
</dbReference>
<dbReference type="PANTHER" id="PTHR43337">
    <property type="entry name" value="XANTHINE/URACIL PERMEASE C887.17-RELATED"/>
    <property type="match status" value="1"/>
</dbReference>
<dbReference type="STRING" id="1172190.M947_05170"/>
<comment type="caution">
    <text evidence="8">The sequence shown here is derived from an EMBL/GenBank/DDBJ whole genome shotgun (WGS) entry which is preliminary data.</text>
</comment>
<keyword evidence="3" id="KW-0813">Transport</keyword>
<keyword evidence="4 7" id="KW-0812">Transmembrane</keyword>
<feature type="transmembrane region" description="Helical" evidence="7">
    <location>
        <begin position="285"/>
        <end position="303"/>
    </location>
</feature>
<feature type="transmembrane region" description="Helical" evidence="7">
    <location>
        <begin position="98"/>
        <end position="117"/>
    </location>
</feature>
<proteinExistence type="inferred from homology"/>
<evidence type="ECO:0008006" key="10">
    <source>
        <dbReference type="Google" id="ProtNLM"/>
    </source>
</evidence>
<evidence type="ECO:0000313" key="9">
    <source>
        <dbReference type="Proteomes" id="UP000015520"/>
    </source>
</evidence>
<accession>T0JS49</accession>
<gene>
    <name evidence="8" type="ORF">M947_05170</name>
</gene>
<comment type="similarity">
    <text evidence="2">Belongs to the nucleobase:cation symporter-2 (NCS2) (TC 2.A.40) family. Azg-like subfamily.</text>
</comment>
<dbReference type="Pfam" id="PF00860">
    <property type="entry name" value="Xan_ur_permease"/>
    <property type="match status" value="1"/>
</dbReference>
<dbReference type="Proteomes" id="UP000015520">
    <property type="component" value="Unassembled WGS sequence"/>
</dbReference>
<feature type="transmembrane region" description="Helical" evidence="7">
    <location>
        <begin position="192"/>
        <end position="211"/>
    </location>
</feature>
<dbReference type="OrthoDB" id="9808458at2"/>
<dbReference type="AlphaFoldDB" id="T0JS49"/>
<evidence type="ECO:0000256" key="2">
    <source>
        <dbReference type="ARBA" id="ARBA00005697"/>
    </source>
</evidence>
<evidence type="ECO:0000313" key="8">
    <source>
        <dbReference type="EMBL" id="EQB39717.1"/>
    </source>
</evidence>
<dbReference type="GO" id="GO:0012505">
    <property type="term" value="C:endomembrane system"/>
    <property type="evidence" value="ECO:0007669"/>
    <property type="project" value="UniProtKB-SubCell"/>
</dbReference>
<dbReference type="EMBL" id="AUPZ01000006">
    <property type="protein sequence ID" value="EQB39717.1"/>
    <property type="molecule type" value="Genomic_DNA"/>
</dbReference>
<comment type="subcellular location">
    <subcellularLocation>
        <location evidence="1">Endomembrane system</location>
        <topology evidence="1">Multi-pass membrane protein</topology>
    </subcellularLocation>
</comment>
<feature type="transmembrane region" description="Helical" evidence="7">
    <location>
        <begin position="73"/>
        <end position="92"/>
    </location>
</feature>
<evidence type="ECO:0000256" key="5">
    <source>
        <dbReference type="ARBA" id="ARBA00022989"/>
    </source>
</evidence>
<evidence type="ECO:0000256" key="4">
    <source>
        <dbReference type="ARBA" id="ARBA00022692"/>
    </source>
</evidence>